<dbReference type="PANTHER" id="PTHR11241">
    <property type="entry name" value="DEOXYURIDINE 5'-TRIPHOSPHATE NUCLEOTIDOHYDROLASE"/>
    <property type="match status" value="1"/>
</dbReference>
<dbReference type="GO" id="GO:0004170">
    <property type="term" value="F:dUTP diphosphatase activity"/>
    <property type="evidence" value="ECO:0007669"/>
    <property type="project" value="UniProtKB-EC"/>
</dbReference>
<dbReference type="InterPro" id="IPR029054">
    <property type="entry name" value="dUTPase-like"/>
</dbReference>
<dbReference type="CDD" id="cd07557">
    <property type="entry name" value="trimeric_dUTPase"/>
    <property type="match status" value="1"/>
</dbReference>
<dbReference type="NCBIfam" id="NF001862">
    <property type="entry name" value="PRK00601.1"/>
    <property type="match status" value="1"/>
</dbReference>
<dbReference type="GO" id="GO:0000287">
    <property type="term" value="F:magnesium ion binding"/>
    <property type="evidence" value="ECO:0007669"/>
    <property type="project" value="InterPro"/>
</dbReference>
<dbReference type="GO" id="GO:0006226">
    <property type="term" value="P:dUMP biosynthetic process"/>
    <property type="evidence" value="ECO:0007669"/>
    <property type="project" value="InterPro"/>
</dbReference>
<evidence type="ECO:0000313" key="8">
    <source>
        <dbReference type="Proteomes" id="UP000824136"/>
    </source>
</evidence>
<feature type="domain" description="dUTPase-like" evidence="6">
    <location>
        <begin position="11"/>
        <end position="144"/>
    </location>
</feature>
<comment type="similarity">
    <text evidence="1">Belongs to the dUTPase family.</text>
</comment>
<dbReference type="EMBL" id="DVLL01000005">
    <property type="protein sequence ID" value="HIT58298.1"/>
    <property type="molecule type" value="Genomic_DNA"/>
</dbReference>
<comment type="caution">
    <text evidence="7">The sequence shown here is derived from an EMBL/GenBank/DDBJ whole genome shotgun (WGS) entry which is preliminary data.</text>
</comment>
<reference evidence="7" key="1">
    <citation type="submission" date="2020-10" db="EMBL/GenBank/DDBJ databases">
        <authorList>
            <person name="Gilroy R."/>
        </authorList>
    </citation>
    <scope>NUCLEOTIDE SEQUENCE</scope>
    <source>
        <strain evidence="7">CHK33-4379</strain>
    </source>
</reference>
<dbReference type="Gene3D" id="2.70.40.10">
    <property type="match status" value="1"/>
</dbReference>
<evidence type="ECO:0000256" key="4">
    <source>
        <dbReference type="ARBA" id="ARBA00023080"/>
    </source>
</evidence>
<evidence type="ECO:0000256" key="3">
    <source>
        <dbReference type="ARBA" id="ARBA00022801"/>
    </source>
</evidence>
<proteinExistence type="inferred from homology"/>
<accession>A0A9D1KKX0</accession>
<reference evidence="7" key="2">
    <citation type="journal article" date="2021" name="PeerJ">
        <title>Extensive microbial diversity within the chicken gut microbiome revealed by metagenomics and culture.</title>
        <authorList>
            <person name="Gilroy R."/>
            <person name="Ravi A."/>
            <person name="Getino M."/>
            <person name="Pursley I."/>
            <person name="Horton D.L."/>
            <person name="Alikhan N.F."/>
            <person name="Baker D."/>
            <person name="Gharbi K."/>
            <person name="Hall N."/>
            <person name="Watson M."/>
            <person name="Adriaenssens E.M."/>
            <person name="Foster-Nyarko E."/>
            <person name="Jarju S."/>
            <person name="Secka A."/>
            <person name="Antonio M."/>
            <person name="Oren A."/>
            <person name="Chaudhuri R.R."/>
            <person name="La Ragione R."/>
            <person name="Hildebrand F."/>
            <person name="Pallen M.J."/>
        </authorList>
    </citation>
    <scope>NUCLEOTIDE SEQUENCE</scope>
    <source>
        <strain evidence="7">CHK33-4379</strain>
    </source>
</reference>
<name>A0A9D1KKX0_9FIRM</name>
<evidence type="ECO:0000256" key="1">
    <source>
        <dbReference type="ARBA" id="ARBA00006581"/>
    </source>
</evidence>
<dbReference type="NCBIfam" id="TIGR00576">
    <property type="entry name" value="dut"/>
    <property type="match status" value="1"/>
</dbReference>
<evidence type="ECO:0000259" key="6">
    <source>
        <dbReference type="Pfam" id="PF00692"/>
    </source>
</evidence>
<evidence type="ECO:0000256" key="2">
    <source>
        <dbReference type="ARBA" id="ARBA00012379"/>
    </source>
</evidence>
<sequence length="146" mass="15709">MVLKFKKLRENAVIPRPATSQSAGLDLCACIDEPLTLHVGEIATIPCGIACCPDRQDVALLVFVRSSLGRKHGLTLANSVGVVDSDYRGEIMVPIINHGASDYTFEPGERFAQLVVTPVIFPEIEQAQELPESDRGMGGFGSTGRL</sequence>
<organism evidence="7 8">
    <name type="scientific">Candidatus Faeciplasma pullistercoris</name>
    <dbReference type="NCBI Taxonomy" id="2840800"/>
    <lineage>
        <taxon>Bacteria</taxon>
        <taxon>Bacillati</taxon>
        <taxon>Bacillota</taxon>
        <taxon>Clostridia</taxon>
        <taxon>Eubacteriales</taxon>
        <taxon>Oscillospiraceae</taxon>
        <taxon>Oscillospiraceae incertae sedis</taxon>
        <taxon>Candidatus Faeciplasma</taxon>
    </lineage>
</organism>
<keyword evidence="3 7" id="KW-0378">Hydrolase</keyword>
<keyword evidence="4" id="KW-0546">Nucleotide metabolism</keyword>
<evidence type="ECO:0000313" key="7">
    <source>
        <dbReference type="EMBL" id="HIT58298.1"/>
    </source>
</evidence>
<dbReference type="GO" id="GO:0046081">
    <property type="term" value="P:dUTP catabolic process"/>
    <property type="evidence" value="ECO:0007669"/>
    <property type="project" value="InterPro"/>
</dbReference>
<dbReference type="Pfam" id="PF00692">
    <property type="entry name" value="dUTPase"/>
    <property type="match status" value="1"/>
</dbReference>
<dbReference type="Proteomes" id="UP000824136">
    <property type="component" value="Unassembled WGS sequence"/>
</dbReference>
<gene>
    <name evidence="7" type="primary">dut</name>
    <name evidence="7" type="ORF">IAC39_01025</name>
</gene>
<dbReference type="AlphaFoldDB" id="A0A9D1KKX0"/>
<dbReference type="InterPro" id="IPR033704">
    <property type="entry name" value="dUTPase_trimeric"/>
</dbReference>
<dbReference type="InterPro" id="IPR008181">
    <property type="entry name" value="dUTPase"/>
</dbReference>
<dbReference type="SUPFAM" id="SSF51283">
    <property type="entry name" value="dUTPase-like"/>
    <property type="match status" value="1"/>
</dbReference>
<dbReference type="InterPro" id="IPR036157">
    <property type="entry name" value="dUTPase-like_sf"/>
</dbReference>
<evidence type="ECO:0000256" key="5">
    <source>
        <dbReference type="ARBA" id="ARBA00047686"/>
    </source>
</evidence>
<dbReference type="PANTHER" id="PTHR11241:SF0">
    <property type="entry name" value="DEOXYURIDINE 5'-TRIPHOSPHATE NUCLEOTIDOHYDROLASE"/>
    <property type="match status" value="1"/>
</dbReference>
<dbReference type="EC" id="3.6.1.23" evidence="2"/>
<protein>
    <recommendedName>
        <fullName evidence="2">dUTP diphosphatase</fullName>
        <ecNumber evidence="2">3.6.1.23</ecNumber>
    </recommendedName>
</protein>
<comment type="catalytic activity">
    <reaction evidence="5">
        <text>dUTP + H2O = dUMP + diphosphate + H(+)</text>
        <dbReference type="Rhea" id="RHEA:10248"/>
        <dbReference type="ChEBI" id="CHEBI:15377"/>
        <dbReference type="ChEBI" id="CHEBI:15378"/>
        <dbReference type="ChEBI" id="CHEBI:33019"/>
        <dbReference type="ChEBI" id="CHEBI:61555"/>
        <dbReference type="ChEBI" id="CHEBI:246422"/>
        <dbReference type="EC" id="3.6.1.23"/>
    </reaction>
</comment>